<feature type="domain" description="Tyr recombinase" evidence="6">
    <location>
        <begin position="109"/>
        <end position="277"/>
    </location>
</feature>
<accession>A0ABT0BGD8</accession>
<feature type="domain" description="Core-binding (CB)" evidence="7">
    <location>
        <begin position="9"/>
        <end position="88"/>
    </location>
</feature>
<dbReference type="InterPro" id="IPR044068">
    <property type="entry name" value="CB"/>
</dbReference>
<evidence type="ECO:0000256" key="2">
    <source>
        <dbReference type="ARBA" id="ARBA00022908"/>
    </source>
</evidence>
<keyword evidence="4" id="KW-0233">DNA recombination</keyword>
<dbReference type="InterPro" id="IPR053876">
    <property type="entry name" value="Phage_int_M"/>
</dbReference>
<evidence type="ECO:0000313" key="9">
    <source>
        <dbReference type="Proteomes" id="UP001162881"/>
    </source>
</evidence>
<dbReference type="Gene3D" id="1.10.150.130">
    <property type="match status" value="1"/>
</dbReference>
<dbReference type="InterPro" id="IPR050808">
    <property type="entry name" value="Phage_Integrase"/>
</dbReference>
<dbReference type="InterPro" id="IPR013762">
    <property type="entry name" value="Integrase-like_cat_sf"/>
</dbReference>
<evidence type="ECO:0000259" key="7">
    <source>
        <dbReference type="PROSITE" id="PS51900"/>
    </source>
</evidence>
<comment type="caution">
    <text evidence="8">The sequence shown here is derived from an EMBL/GenBank/DDBJ whole genome shotgun (WGS) entry which is preliminary data.</text>
</comment>
<organism evidence="8 9">
    <name type="scientific">Novosphingobium organovorum</name>
    <dbReference type="NCBI Taxonomy" id="2930092"/>
    <lineage>
        <taxon>Bacteria</taxon>
        <taxon>Pseudomonadati</taxon>
        <taxon>Pseudomonadota</taxon>
        <taxon>Alphaproteobacteria</taxon>
        <taxon>Sphingomonadales</taxon>
        <taxon>Sphingomonadaceae</taxon>
        <taxon>Novosphingobium</taxon>
    </lineage>
</organism>
<evidence type="ECO:0000256" key="5">
    <source>
        <dbReference type="PROSITE-ProRule" id="PRU01248"/>
    </source>
</evidence>
<dbReference type="PANTHER" id="PTHR30629:SF2">
    <property type="entry name" value="PROPHAGE INTEGRASE INTS-RELATED"/>
    <property type="match status" value="1"/>
</dbReference>
<dbReference type="Proteomes" id="UP001162881">
    <property type="component" value="Unassembled WGS sequence"/>
</dbReference>
<comment type="similarity">
    <text evidence="1">Belongs to the 'phage' integrase family.</text>
</comment>
<dbReference type="RefSeq" id="WP_244022573.1">
    <property type="nucleotide sequence ID" value="NZ_JALHLF010000076.1"/>
</dbReference>
<dbReference type="EMBL" id="JALHLF010000076">
    <property type="protein sequence ID" value="MCJ2184093.1"/>
    <property type="molecule type" value="Genomic_DNA"/>
</dbReference>
<keyword evidence="9" id="KW-1185">Reference proteome</keyword>
<dbReference type="PANTHER" id="PTHR30629">
    <property type="entry name" value="PROPHAGE INTEGRASE"/>
    <property type="match status" value="1"/>
</dbReference>
<proteinExistence type="inferred from homology"/>
<reference evidence="8" key="1">
    <citation type="submission" date="2022-03" db="EMBL/GenBank/DDBJ databases">
        <title>Identification of a novel bacterium isolated from mangrove sediments.</title>
        <authorList>
            <person name="Pan X."/>
        </authorList>
    </citation>
    <scope>NUCLEOTIDE SEQUENCE</scope>
    <source>
        <strain evidence="8">B1949</strain>
    </source>
</reference>
<protein>
    <submittedName>
        <fullName evidence="8">Site-specific integrase</fullName>
    </submittedName>
</protein>
<dbReference type="InterPro" id="IPR011010">
    <property type="entry name" value="DNA_brk_join_enz"/>
</dbReference>
<dbReference type="SUPFAM" id="SSF56349">
    <property type="entry name" value="DNA breaking-rejoining enzymes"/>
    <property type="match status" value="1"/>
</dbReference>
<evidence type="ECO:0000256" key="3">
    <source>
        <dbReference type="ARBA" id="ARBA00023125"/>
    </source>
</evidence>
<dbReference type="Pfam" id="PF00589">
    <property type="entry name" value="Phage_integrase"/>
    <property type="match status" value="1"/>
</dbReference>
<keyword evidence="3 5" id="KW-0238">DNA-binding</keyword>
<dbReference type="PROSITE" id="PS51898">
    <property type="entry name" value="TYR_RECOMBINASE"/>
    <property type="match status" value="1"/>
</dbReference>
<evidence type="ECO:0000313" key="8">
    <source>
        <dbReference type="EMBL" id="MCJ2184093.1"/>
    </source>
</evidence>
<evidence type="ECO:0000259" key="6">
    <source>
        <dbReference type="PROSITE" id="PS51898"/>
    </source>
</evidence>
<sequence length="287" mass="32240">MAQAGIIPGSFDDLIVRFYESRNWKEIRASTREQYRGQLDRFRKQHGHRPVATVRTRHIQIILDGMIETPVAANNLRKRLKQLMNFAISEEFRTDNPVLATRALKVRSAGFPDWSEEDIARFEATHEIGSKARVAFDLALFTAQRKADIRLMGPSDIVRGKIKVRQEKTEKELLIPLHPCLAASLMKIPGSQETFIQNNKGQPYTIDSFGMWFKRRCLEAGIKGKSMHGLRKSAARRLAEVGLSNQIIKSITGHSSDAEVARYTAGARQARMAETGIGALDLANLTA</sequence>
<name>A0ABT0BGD8_9SPHN</name>
<evidence type="ECO:0000256" key="1">
    <source>
        <dbReference type="ARBA" id="ARBA00008857"/>
    </source>
</evidence>
<dbReference type="InterPro" id="IPR010998">
    <property type="entry name" value="Integrase_recombinase_N"/>
</dbReference>
<evidence type="ECO:0000256" key="4">
    <source>
        <dbReference type="ARBA" id="ARBA00023172"/>
    </source>
</evidence>
<dbReference type="Gene3D" id="1.10.443.10">
    <property type="entry name" value="Intergrase catalytic core"/>
    <property type="match status" value="1"/>
</dbReference>
<dbReference type="PROSITE" id="PS51900">
    <property type="entry name" value="CB"/>
    <property type="match status" value="1"/>
</dbReference>
<gene>
    <name evidence="8" type="ORF">MTR62_15525</name>
</gene>
<dbReference type="InterPro" id="IPR002104">
    <property type="entry name" value="Integrase_catalytic"/>
</dbReference>
<keyword evidence="2" id="KW-0229">DNA integration</keyword>
<dbReference type="Pfam" id="PF22022">
    <property type="entry name" value="Phage_int_M"/>
    <property type="match status" value="1"/>
</dbReference>